<comment type="caution">
    <text evidence="2">The sequence shown here is derived from an EMBL/GenBank/DDBJ whole genome shotgun (WGS) entry which is preliminary data.</text>
</comment>
<organism evidence="2">
    <name type="scientific">Desulfobacca acetoxidans</name>
    <dbReference type="NCBI Taxonomy" id="60893"/>
    <lineage>
        <taxon>Bacteria</taxon>
        <taxon>Pseudomonadati</taxon>
        <taxon>Thermodesulfobacteriota</taxon>
        <taxon>Desulfobaccia</taxon>
        <taxon>Desulfobaccales</taxon>
        <taxon>Desulfobaccaceae</taxon>
        <taxon>Desulfobacca</taxon>
    </lineage>
</organism>
<feature type="chain" id="PRO_5027707829" description="YHS domain-containing protein" evidence="1">
    <location>
        <begin position="22"/>
        <end position="163"/>
    </location>
</feature>
<gene>
    <name evidence="2" type="ORF">ENW48_10395</name>
</gene>
<feature type="signal peptide" evidence="1">
    <location>
        <begin position="1"/>
        <end position="21"/>
    </location>
</feature>
<dbReference type="NCBIfam" id="NF041384">
    <property type="entry name" value="YHS_seleno_dom"/>
    <property type="match status" value="1"/>
</dbReference>
<evidence type="ECO:0008006" key="3">
    <source>
        <dbReference type="Google" id="ProtNLM"/>
    </source>
</evidence>
<reference evidence="2" key="1">
    <citation type="journal article" date="2020" name="mSystems">
        <title>Genome- and Community-Level Interaction Insights into Carbon Utilization and Element Cycling Functions of Hydrothermarchaeota in Hydrothermal Sediment.</title>
        <authorList>
            <person name="Zhou Z."/>
            <person name="Liu Y."/>
            <person name="Xu W."/>
            <person name="Pan J."/>
            <person name="Luo Z.H."/>
            <person name="Li M."/>
        </authorList>
    </citation>
    <scope>NUCLEOTIDE SEQUENCE [LARGE SCALE GENOMIC DNA]</scope>
    <source>
        <strain evidence="2">SpSt-853</strain>
    </source>
</reference>
<dbReference type="EMBL" id="DTKJ01000071">
    <property type="protein sequence ID" value="HGZ12604.1"/>
    <property type="molecule type" value="Genomic_DNA"/>
</dbReference>
<sequence length="163" mass="18264">MKKTAWFPGFALLLVLLGATAVLPQPPTTSGGSGVALLNLNNTVAVKGYDVVAYFTENRAVPGRPHIKERLGMATYYFASARNRYLFLSNAPQYQPQFGGYDAMAMARGRLEDVNPHVFAIYQGKLYLFRDPASRAAFFQNPDFYINEATANYFEIAKERRSY</sequence>
<evidence type="ECO:0000256" key="1">
    <source>
        <dbReference type="SAM" id="SignalP"/>
    </source>
</evidence>
<name>A0A7C5EUK0_9BACT</name>
<protein>
    <recommendedName>
        <fullName evidence="3">YHS domain-containing protein</fullName>
    </recommendedName>
</protein>
<keyword evidence="1" id="KW-0732">Signal</keyword>
<evidence type="ECO:0000313" key="2">
    <source>
        <dbReference type="EMBL" id="HGZ12604.1"/>
    </source>
</evidence>
<dbReference type="AlphaFoldDB" id="A0A7C5EUK0"/>
<accession>A0A7C5EUK0</accession>
<proteinExistence type="predicted"/>